<dbReference type="EMBL" id="CP004389">
    <property type="protein sequence ID" value="AJD54338.1"/>
    <property type="molecule type" value="Genomic_DNA"/>
</dbReference>
<dbReference type="AlphaFoldDB" id="A0AB72UL55"/>
<protein>
    <recommendedName>
        <fullName evidence="3">Antitoxin Xre/MbcA/ParS-like toxin-binding domain-containing protein</fullName>
    </recommendedName>
</protein>
<accession>A0AB72UL55</accession>
<geneLocation type="plasmid" evidence="2"/>
<evidence type="ECO:0000313" key="2">
    <source>
        <dbReference type="Proteomes" id="UP000007127"/>
    </source>
</evidence>
<organism evidence="1 2">
    <name type="scientific">Thalassospira xiamenensis M-5 = DSM 17429</name>
    <dbReference type="NCBI Taxonomy" id="1123366"/>
    <lineage>
        <taxon>Bacteria</taxon>
        <taxon>Pseudomonadati</taxon>
        <taxon>Pseudomonadota</taxon>
        <taxon>Alphaproteobacteria</taxon>
        <taxon>Rhodospirillales</taxon>
        <taxon>Thalassospiraceae</taxon>
        <taxon>Thalassospira</taxon>
    </lineage>
</organism>
<dbReference type="RefSeq" id="WP_007091762.1">
    <property type="nucleotide sequence ID" value="NZ_CP004389.1"/>
</dbReference>
<evidence type="ECO:0000313" key="1">
    <source>
        <dbReference type="EMBL" id="AJD54338.1"/>
    </source>
</evidence>
<proteinExistence type="predicted"/>
<evidence type="ECO:0008006" key="3">
    <source>
        <dbReference type="Google" id="ProtNLM"/>
    </source>
</evidence>
<dbReference type="GeneID" id="31929905"/>
<sequence>MTSTEMLGYLEDNREKGFLQQAFEKNGVVRIEFLTTALHLTKKDIAPAVGLQRDAISKKNRLVSPRTQLRLSQLIQILNRVLPWMGSAPAAWAWYRSQELPGFGGQTAEQLVKSGNADAVINYLEEVAGGGYA</sequence>
<dbReference type="KEGG" id="txi:TH3_21328"/>
<name>A0AB72UL55_9PROT</name>
<keyword evidence="1" id="KW-0614">Plasmid</keyword>
<gene>
    <name evidence="1" type="ORF">TH3_21328</name>
</gene>
<reference evidence="1 2" key="1">
    <citation type="journal article" date="2012" name="J. Bacteriol.">
        <title>Genome sequence of Thalassospira xiamenensis type strain M-5.</title>
        <authorList>
            <person name="Lai Q."/>
            <person name="Shao Z."/>
        </authorList>
    </citation>
    <scope>NUCLEOTIDE SEQUENCE [LARGE SCALE GENOMIC DNA]</scope>
    <source>
        <strain evidence="1 2">M-5</strain>
    </source>
</reference>
<dbReference type="Proteomes" id="UP000007127">
    <property type="component" value="Plasmid"/>
</dbReference>